<dbReference type="GO" id="GO:0008270">
    <property type="term" value="F:zinc ion binding"/>
    <property type="evidence" value="ECO:0007669"/>
    <property type="project" value="UniProtKB-KW"/>
</dbReference>
<keyword evidence="2" id="KW-0863">Zinc-finger</keyword>
<dbReference type="KEGG" id="pin:Ping_1980"/>
<dbReference type="PANTHER" id="PTHR33823:SF4">
    <property type="entry name" value="GENERAL STRESS PROTEIN 16O"/>
    <property type="match status" value="1"/>
</dbReference>
<evidence type="ECO:0000313" key="6">
    <source>
        <dbReference type="EMBL" id="ABM03748.1"/>
    </source>
</evidence>
<name>A1SW83_PSYIN</name>
<proteinExistence type="predicted"/>
<keyword evidence="7" id="KW-1185">Reference proteome</keyword>
<evidence type="ECO:0000256" key="4">
    <source>
        <dbReference type="PROSITE-ProRule" id="PRU00510"/>
    </source>
</evidence>
<evidence type="ECO:0000256" key="1">
    <source>
        <dbReference type="ARBA" id="ARBA00022723"/>
    </source>
</evidence>
<dbReference type="Gene3D" id="1.20.120.910">
    <property type="entry name" value="DksA, coiled-coil domain"/>
    <property type="match status" value="1"/>
</dbReference>
<reference evidence="6 7" key="1">
    <citation type="submission" date="2007-01" db="EMBL/GenBank/DDBJ databases">
        <title>Complete sequence of Psychromonas ingrahamii 37.</title>
        <authorList>
            <consortium name="US DOE Joint Genome Institute"/>
            <person name="Copeland A."/>
            <person name="Lucas S."/>
            <person name="Lapidus A."/>
            <person name="Barry K."/>
            <person name="Detter J.C."/>
            <person name="Glavina del Rio T."/>
            <person name="Hammon N."/>
            <person name="Israni S."/>
            <person name="Dalin E."/>
            <person name="Tice H."/>
            <person name="Pitluck S."/>
            <person name="Thompson L.S."/>
            <person name="Brettin T."/>
            <person name="Bruce D."/>
            <person name="Han C."/>
            <person name="Tapia R."/>
            <person name="Schmutz J."/>
            <person name="Larimer F."/>
            <person name="Land M."/>
            <person name="Hauser L."/>
            <person name="Kyrpides N."/>
            <person name="Ivanova N."/>
            <person name="Staley J."/>
            <person name="Richardson P."/>
        </authorList>
    </citation>
    <scope>NUCLEOTIDE SEQUENCE [LARGE SCALE GENOMIC DNA]</scope>
    <source>
        <strain evidence="6 7">37</strain>
    </source>
</reference>
<organism evidence="6 7">
    <name type="scientific">Psychromonas ingrahamii (strain DSM 17664 / CCUG 51855 / 37)</name>
    <dbReference type="NCBI Taxonomy" id="357804"/>
    <lineage>
        <taxon>Bacteria</taxon>
        <taxon>Pseudomonadati</taxon>
        <taxon>Pseudomonadota</taxon>
        <taxon>Gammaproteobacteria</taxon>
        <taxon>Alteromonadales</taxon>
        <taxon>Psychromonadaceae</taxon>
        <taxon>Psychromonas</taxon>
    </lineage>
</organism>
<keyword evidence="1" id="KW-0479">Metal-binding</keyword>
<dbReference type="EMBL" id="CP000510">
    <property type="protein sequence ID" value="ABM03748.1"/>
    <property type="molecule type" value="Genomic_DNA"/>
</dbReference>
<feature type="domain" description="Zinc finger DksA/TraR C4-type" evidence="5">
    <location>
        <begin position="86"/>
        <end position="120"/>
    </location>
</feature>
<dbReference type="PROSITE" id="PS51128">
    <property type="entry name" value="ZF_DKSA_2"/>
    <property type="match status" value="1"/>
</dbReference>
<dbReference type="Proteomes" id="UP000000639">
    <property type="component" value="Chromosome"/>
</dbReference>
<accession>A1SW83</accession>
<evidence type="ECO:0000256" key="2">
    <source>
        <dbReference type="ARBA" id="ARBA00022771"/>
    </source>
</evidence>
<keyword evidence="3" id="KW-0862">Zinc</keyword>
<dbReference type="RefSeq" id="WP_011770308.1">
    <property type="nucleotide sequence ID" value="NC_008709.1"/>
</dbReference>
<feature type="zinc finger region" description="dksA C4-type" evidence="4">
    <location>
        <begin position="91"/>
        <end position="115"/>
    </location>
</feature>
<evidence type="ECO:0000313" key="7">
    <source>
        <dbReference type="Proteomes" id="UP000000639"/>
    </source>
</evidence>
<dbReference type="Pfam" id="PF01258">
    <property type="entry name" value="zf-dskA_traR"/>
    <property type="match status" value="1"/>
</dbReference>
<dbReference type="OrthoDB" id="6064855at2"/>
<gene>
    <name evidence="6" type="ordered locus">Ping_1980</name>
</gene>
<sequence>MTHINDEQLKNFQAQLLSSLEKLRNDVSDILLSSSHAGHKLAAKQLQKLSNDQLVELTSKLDVSSLAHKTNEIKSIDASLNDIELGLYGFCSDCEAEISIDKLQENVTTKRCDICEKKYQKQKYNQFKL</sequence>
<evidence type="ECO:0000259" key="5">
    <source>
        <dbReference type="Pfam" id="PF01258"/>
    </source>
</evidence>
<dbReference type="AlphaFoldDB" id="A1SW83"/>
<protein>
    <submittedName>
        <fullName evidence="6">DnaK suppressor</fullName>
    </submittedName>
</protein>
<dbReference type="STRING" id="357804.Ping_1980"/>
<dbReference type="InterPro" id="IPR000962">
    <property type="entry name" value="Znf_DskA_TraR"/>
</dbReference>
<dbReference type="PANTHER" id="PTHR33823">
    <property type="entry name" value="RNA POLYMERASE-BINDING TRANSCRIPTION FACTOR DKSA-RELATED"/>
    <property type="match status" value="1"/>
</dbReference>
<dbReference type="HOGENOM" id="CLU_043144_5_0_6"/>
<evidence type="ECO:0000256" key="3">
    <source>
        <dbReference type="ARBA" id="ARBA00022833"/>
    </source>
</evidence>
<dbReference type="eggNOG" id="COG1734">
    <property type="taxonomic scope" value="Bacteria"/>
</dbReference>